<organism evidence="5 6">
    <name type="scientific">Eggerthella lenta</name>
    <name type="common">Eubacterium lentum</name>
    <dbReference type="NCBI Taxonomy" id="84112"/>
    <lineage>
        <taxon>Bacteria</taxon>
        <taxon>Bacillati</taxon>
        <taxon>Actinomycetota</taxon>
        <taxon>Coriobacteriia</taxon>
        <taxon>Eggerthellales</taxon>
        <taxon>Eggerthellaceae</taxon>
        <taxon>Eggerthella</taxon>
    </lineage>
</organism>
<keyword evidence="5" id="KW-0378">Hydrolase</keyword>
<keyword evidence="2 3" id="KW-0456">Lyase</keyword>
<dbReference type="PANTHER" id="PTHR42916">
    <property type="entry name" value="2-SUCCINYL-5-ENOLPYRUVYL-6-HYDROXY-3-CYCLOHEXENE-1-CARBOXYLATE SYNTHASE"/>
    <property type="match status" value="1"/>
</dbReference>
<proteinExistence type="inferred from homology"/>
<reference evidence="5 6" key="1">
    <citation type="journal article" date="2018" name="Elife">
        <title>Discovery and characterization of a prevalent human gut bacterial enzyme sufficient for the inactivation of a family of plant toxins.</title>
        <authorList>
            <person name="Koppel N."/>
            <person name="Bisanz J.E."/>
            <person name="Pandelia M.E."/>
            <person name="Turnbaugh P.J."/>
            <person name="Balskus E.P."/>
        </authorList>
    </citation>
    <scope>NUCLEOTIDE SEQUENCE [LARGE SCALE GENOMIC DNA]</scope>
    <source>
        <strain evidence="5 6">MR1 #12</strain>
    </source>
</reference>
<dbReference type="EC" id="4.2.99.20" evidence="3"/>
<dbReference type="PANTHER" id="PTHR42916:SF1">
    <property type="entry name" value="PROTEIN PHYLLO, CHLOROPLASTIC"/>
    <property type="match status" value="1"/>
</dbReference>
<dbReference type="InterPro" id="IPR022485">
    <property type="entry name" value="SHCHC_synthase_MenH"/>
</dbReference>
<keyword evidence="1 3" id="KW-0474">Menaquinone biosynthesis</keyword>
<dbReference type="InterPro" id="IPR000073">
    <property type="entry name" value="AB_hydrolase_1"/>
</dbReference>
<evidence type="ECO:0000256" key="1">
    <source>
        <dbReference type="ARBA" id="ARBA00022428"/>
    </source>
</evidence>
<comment type="caution">
    <text evidence="5">The sequence shown here is derived from an EMBL/GenBank/DDBJ whole genome shotgun (WGS) entry which is preliminary data.</text>
</comment>
<dbReference type="AlphaFoldDB" id="A0A369MXB9"/>
<dbReference type="InterPro" id="IPR029058">
    <property type="entry name" value="AB_hydrolase_fold"/>
</dbReference>
<comment type="pathway">
    <text evidence="3">Quinol/quinone metabolism; menaquinone biosynthesis.</text>
</comment>
<dbReference type="GO" id="GO:0016787">
    <property type="term" value="F:hydrolase activity"/>
    <property type="evidence" value="ECO:0007669"/>
    <property type="project" value="UniProtKB-KW"/>
</dbReference>
<comment type="subunit">
    <text evidence="3">Monomer.</text>
</comment>
<dbReference type="Proteomes" id="UP000253752">
    <property type="component" value="Unassembled WGS sequence"/>
</dbReference>
<dbReference type="Pfam" id="PF00561">
    <property type="entry name" value="Abhydrolase_1"/>
    <property type="match status" value="1"/>
</dbReference>
<comment type="pathway">
    <text evidence="3">Quinol/quinone metabolism; 1,4-dihydroxy-2-naphthoate biosynthesis; 1,4-dihydroxy-2-naphthoate from chorismate: step 3/7.</text>
</comment>
<dbReference type="HAMAP" id="MF_01660">
    <property type="entry name" value="MenH"/>
    <property type="match status" value="1"/>
</dbReference>
<accession>A0A369MXB9</accession>
<evidence type="ECO:0000259" key="4">
    <source>
        <dbReference type="Pfam" id="PF00561"/>
    </source>
</evidence>
<dbReference type="UniPathway" id="UPA01057">
    <property type="reaction ID" value="UER00900"/>
</dbReference>
<evidence type="ECO:0000313" key="6">
    <source>
        <dbReference type="Proteomes" id="UP000253752"/>
    </source>
</evidence>
<evidence type="ECO:0000313" key="5">
    <source>
        <dbReference type="EMBL" id="RDB81436.1"/>
    </source>
</evidence>
<dbReference type="SUPFAM" id="SSF53474">
    <property type="entry name" value="alpha/beta-Hydrolases"/>
    <property type="match status" value="1"/>
</dbReference>
<comment type="function">
    <text evidence="3">Catalyzes a proton abstraction reaction that results in 2,5-elimination of pyruvate from 2-succinyl-5-enolpyruvyl-6-hydroxy-3-cyclohexene-1-carboxylate (SEPHCHC) and the formation of 2-succinyl-6-hydroxy-2,4-cyclohexadiene-1-carboxylate (SHCHC).</text>
</comment>
<dbReference type="Gene3D" id="3.40.50.1820">
    <property type="entry name" value="alpha/beta hydrolase"/>
    <property type="match status" value="1"/>
</dbReference>
<dbReference type="EMBL" id="PPTX01000002">
    <property type="protein sequence ID" value="RDB81436.1"/>
    <property type="molecule type" value="Genomic_DNA"/>
</dbReference>
<protein>
    <recommendedName>
        <fullName evidence="3">Putative 2-succinyl-6-hydroxy-2,4-cyclohexadiene-1-carboxylate synthase</fullName>
        <shortName evidence="3">SHCHC synthase</shortName>
        <ecNumber evidence="3">4.2.99.20</ecNumber>
    </recommendedName>
</protein>
<comment type="catalytic activity">
    <reaction evidence="3">
        <text>5-enolpyruvoyl-6-hydroxy-2-succinyl-cyclohex-3-ene-1-carboxylate = (1R,6R)-6-hydroxy-2-succinyl-cyclohexa-2,4-diene-1-carboxylate + pyruvate</text>
        <dbReference type="Rhea" id="RHEA:25597"/>
        <dbReference type="ChEBI" id="CHEBI:15361"/>
        <dbReference type="ChEBI" id="CHEBI:58689"/>
        <dbReference type="ChEBI" id="CHEBI:58818"/>
        <dbReference type="EC" id="4.2.99.20"/>
    </reaction>
</comment>
<dbReference type="GO" id="GO:0009234">
    <property type="term" value="P:menaquinone biosynthetic process"/>
    <property type="evidence" value="ECO:0007669"/>
    <property type="project" value="UniProtKB-UniRule"/>
</dbReference>
<gene>
    <name evidence="3" type="primary">menH</name>
    <name evidence="5" type="ORF">C1872_01825</name>
</gene>
<evidence type="ECO:0000256" key="3">
    <source>
        <dbReference type="HAMAP-Rule" id="MF_01660"/>
    </source>
</evidence>
<comment type="similarity">
    <text evidence="3">Belongs to the AB hydrolase superfamily. MenH family.</text>
</comment>
<evidence type="ECO:0000256" key="2">
    <source>
        <dbReference type="ARBA" id="ARBA00023239"/>
    </source>
</evidence>
<dbReference type="InterPro" id="IPR000639">
    <property type="entry name" value="Epox_hydrolase-like"/>
</dbReference>
<dbReference type="UniPathway" id="UPA00079"/>
<feature type="domain" description="AB hydrolase-1" evidence="4">
    <location>
        <begin position="52"/>
        <end position="295"/>
    </location>
</feature>
<dbReference type="GO" id="GO:0070205">
    <property type="term" value="F:2-succinyl-6-hydroxy-2,4-cyclohexadiene-1-carboxylate synthase activity"/>
    <property type="evidence" value="ECO:0007669"/>
    <property type="project" value="UniProtKB-UniRule"/>
</dbReference>
<name>A0A369MXB9_EGGLN</name>
<dbReference type="PRINTS" id="PR00412">
    <property type="entry name" value="EPOXHYDRLASE"/>
</dbReference>
<sequence length="308" mass="32407">MMSAVETRRFSCGGASFSFQVWKAPAAEASAADLAPDEGCAIAAACRESAVPLILLHGFAQSSASWNATASELAATGRPVYALDLVGHGGSERPANPRAYALDAQGEALLAFARLIADAEGVRPAVLGYSMGGRVTLAALRRDPRAFSAVILEAAGFGPATQAEREAVAKRDAACATRLRADGLEAFMDFWEQLPLFASQRDLPPDVRERLRAGRMANDAEALARTFEQAGQHVMPSRAETLETLAVLRAGGTPLLYLAGERDEKYRALAAQAAEAGATVCIIPGAGHNAHLEAPATFAKEVASFLRK</sequence>